<proteinExistence type="predicted"/>
<comment type="caution">
    <text evidence="1">The sequence shown here is derived from an EMBL/GenBank/DDBJ whole genome shotgun (WGS) entry which is preliminary data.</text>
</comment>
<sequence>MKRKSLKSLKLNKKSISKLNDFKLNGGQNDPRTAAPDCVNDTTIDYCPNACIYTIGPCTSINC</sequence>
<organism evidence="1 2">
    <name type="scientific">Kordia periserrulae</name>
    <dbReference type="NCBI Taxonomy" id="701523"/>
    <lineage>
        <taxon>Bacteria</taxon>
        <taxon>Pseudomonadati</taxon>
        <taxon>Bacteroidota</taxon>
        <taxon>Flavobacteriia</taxon>
        <taxon>Flavobacteriales</taxon>
        <taxon>Flavobacteriaceae</taxon>
        <taxon>Kordia</taxon>
    </lineage>
</organism>
<dbReference type="Proteomes" id="UP000244090">
    <property type="component" value="Unassembled WGS sequence"/>
</dbReference>
<dbReference type="RefSeq" id="WP_146169815.1">
    <property type="nucleotide sequence ID" value="NZ_QBKT01000005.1"/>
</dbReference>
<reference evidence="1 2" key="1">
    <citation type="submission" date="2018-04" db="EMBL/GenBank/DDBJ databases">
        <title>Genomic Encyclopedia of Archaeal and Bacterial Type Strains, Phase II (KMG-II): from individual species to whole genera.</title>
        <authorList>
            <person name="Goeker M."/>
        </authorList>
    </citation>
    <scope>NUCLEOTIDE SEQUENCE [LARGE SCALE GENOMIC DNA]</scope>
    <source>
        <strain evidence="1 2">DSM 25731</strain>
    </source>
</reference>
<keyword evidence="2" id="KW-1185">Reference proteome</keyword>
<name>A0A2T6BYM7_9FLAO</name>
<accession>A0A2T6BYM7</accession>
<evidence type="ECO:0000313" key="1">
    <source>
        <dbReference type="EMBL" id="PTX61163.1"/>
    </source>
</evidence>
<evidence type="ECO:0000313" key="2">
    <source>
        <dbReference type="Proteomes" id="UP000244090"/>
    </source>
</evidence>
<dbReference type="AlphaFoldDB" id="A0A2T6BYM7"/>
<gene>
    <name evidence="1" type="ORF">C8N46_105320</name>
</gene>
<protein>
    <submittedName>
        <fullName evidence="1">Uncharacterized protein</fullName>
    </submittedName>
</protein>
<dbReference type="EMBL" id="QBKT01000005">
    <property type="protein sequence ID" value="PTX61163.1"/>
    <property type="molecule type" value="Genomic_DNA"/>
</dbReference>